<name>A0A502HN85_9PSED</name>
<feature type="transmembrane region" description="Helical" evidence="1">
    <location>
        <begin position="6"/>
        <end position="25"/>
    </location>
</feature>
<feature type="transmembrane region" description="Helical" evidence="1">
    <location>
        <begin position="37"/>
        <end position="57"/>
    </location>
</feature>
<keyword evidence="1" id="KW-0812">Transmembrane</keyword>
<organism evidence="2 3">
    <name type="scientific">Pseudomonas arsenicoxydans</name>
    <dbReference type="NCBI Taxonomy" id="702115"/>
    <lineage>
        <taxon>Bacteria</taxon>
        <taxon>Pseudomonadati</taxon>
        <taxon>Pseudomonadota</taxon>
        <taxon>Gammaproteobacteria</taxon>
        <taxon>Pseudomonadales</taxon>
        <taxon>Pseudomonadaceae</taxon>
        <taxon>Pseudomonas</taxon>
    </lineage>
</organism>
<gene>
    <name evidence="2" type="ORF">EAH78_20510</name>
</gene>
<keyword evidence="1" id="KW-1133">Transmembrane helix</keyword>
<feature type="transmembrane region" description="Helical" evidence="1">
    <location>
        <begin position="63"/>
        <end position="82"/>
    </location>
</feature>
<evidence type="ECO:0000313" key="2">
    <source>
        <dbReference type="EMBL" id="TPG75245.1"/>
    </source>
</evidence>
<accession>A0A502HN85</accession>
<evidence type="ECO:0000313" key="3">
    <source>
        <dbReference type="Proteomes" id="UP000317933"/>
    </source>
</evidence>
<comment type="caution">
    <text evidence="2">The sequence shown here is derived from an EMBL/GenBank/DDBJ whole genome shotgun (WGS) entry which is preliminary data.</text>
</comment>
<evidence type="ECO:0008006" key="4">
    <source>
        <dbReference type="Google" id="ProtNLM"/>
    </source>
</evidence>
<dbReference type="EMBL" id="RCZE01000010">
    <property type="protein sequence ID" value="TPG75245.1"/>
    <property type="molecule type" value="Genomic_DNA"/>
</dbReference>
<evidence type="ECO:0000256" key="1">
    <source>
        <dbReference type="SAM" id="Phobius"/>
    </source>
</evidence>
<dbReference type="AlphaFoldDB" id="A0A502HN85"/>
<proteinExistence type="predicted"/>
<keyword evidence="1" id="KW-0472">Membrane</keyword>
<sequence>MTRGEFILIALLKFLCIGVYVLGVAGTAGLLPATWSFWKTIAVVLLLAHLLEIIVMFKFVKRYRGSLGASLVLTLLFGFLHWKPLMKVKQRP</sequence>
<dbReference type="Proteomes" id="UP000317933">
    <property type="component" value="Unassembled WGS sequence"/>
</dbReference>
<protein>
    <recommendedName>
        <fullName evidence="4">DUF1145 domain-containing protein</fullName>
    </recommendedName>
</protein>
<reference evidence="2 3" key="1">
    <citation type="journal article" date="2019" name="Environ. Microbiol.">
        <title>Species interactions and distinct microbial communities in high Arctic permafrost affected cryosols are associated with the CH4 and CO2 gas fluxes.</title>
        <authorList>
            <person name="Altshuler I."/>
            <person name="Hamel J."/>
            <person name="Turney S."/>
            <person name="Magnuson E."/>
            <person name="Levesque R."/>
            <person name="Greer C."/>
            <person name="Whyte L.G."/>
        </authorList>
    </citation>
    <scope>NUCLEOTIDE SEQUENCE [LARGE SCALE GENOMIC DNA]</scope>
    <source>
        <strain evidence="2 3">E3</strain>
    </source>
</reference>